<feature type="transmembrane region" description="Helical" evidence="1">
    <location>
        <begin position="102"/>
        <end position="121"/>
    </location>
</feature>
<keyword evidence="1" id="KW-1133">Transmembrane helix</keyword>
<feature type="transmembrane region" description="Helical" evidence="1">
    <location>
        <begin position="154"/>
        <end position="176"/>
    </location>
</feature>
<evidence type="ECO:0000256" key="1">
    <source>
        <dbReference type="SAM" id="Phobius"/>
    </source>
</evidence>
<reference evidence="2 3" key="1">
    <citation type="journal article" date="2024" name="Curr. Microbiol.">
        <title>Luteibacter sahnii sp. nov., A Novel Yellow-Colored Xanthomonadin Pigment Producing Probiotic Bacterium from Healthy Rice Seed Microbiome.</title>
        <authorList>
            <person name="Jaiswal G."/>
            <person name="Rana R."/>
            <person name="Nayak P.K."/>
            <person name="Chouhan R."/>
            <person name="Gandhi S.G."/>
            <person name="Patel H.K."/>
            <person name="Patil P.B."/>
        </authorList>
    </citation>
    <scope>NUCLEOTIDE SEQUENCE [LARGE SCALE GENOMIC DNA]</scope>
    <source>
        <strain evidence="2 3">PPL201</strain>
    </source>
</reference>
<protein>
    <submittedName>
        <fullName evidence="2">FUSC family protein</fullName>
    </submittedName>
</protein>
<organism evidence="2 3">
    <name type="scientific">Luteibacter sahnii</name>
    <dbReference type="NCBI Taxonomy" id="3021977"/>
    <lineage>
        <taxon>Bacteria</taxon>
        <taxon>Pseudomonadati</taxon>
        <taxon>Pseudomonadota</taxon>
        <taxon>Gammaproteobacteria</taxon>
        <taxon>Lysobacterales</taxon>
        <taxon>Rhodanobacteraceae</taxon>
        <taxon>Luteibacter</taxon>
    </lineage>
</organism>
<gene>
    <name evidence="2" type="ORF">P3W24_16910</name>
</gene>
<keyword evidence="1" id="KW-0812">Transmembrane</keyword>
<feature type="transmembrane region" description="Helical" evidence="1">
    <location>
        <begin position="384"/>
        <end position="406"/>
    </location>
</feature>
<feature type="transmembrane region" description="Helical" evidence="1">
    <location>
        <begin position="27"/>
        <end position="50"/>
    </location>
</feature>
<feature type="transmembrane region" description="Helical" evidence="1">
    <location>
        <begin position="520"/>
        <end position="546"/>
    </location>
</feature>
<feature type="transmembrane region" description="Helical" evidence="1">
    <location>
        <begin position="437"/>
        <end position="459"/>
    </location>
</feature>
<comment type="caution">
    <text evidence="2">The sequence shown here is derived from an EMBL/GenBank/DDBJ whole genome shotgun (WGS) entry which is preliminary data.</text>
</comment>
<feature type="transmembrane region" description="Helical" evidence="1">
    <location>
        <begin position="491"/>
        <end position="508"/>
    </location>
</feature>
<evidence type="ECO:0000313" key="2">
    <source>
        <dbReference type="EMBL" id="MDF4026656.1"/>
    </source>
</evidence>
<proteinExistence type="predicted"/>
<dbReference type="Pfam" id="PF04632">
    <property type="entry name" value="FUSC"/>
    <property type="match status" value="1"/>
</dbReference>
<feature type="transmembrane region" description="Helical" evidence="1">
    <location>
        <begin position="128"/>
        <end position="148"/>
    </location>
</feature>
<dbReference type="InterPro" id="IPR006726">
    <property type="entry name" value="PHBA_efflux_AaeB/fusaric-R"/>
</dbReference>
<keyword evidence="1" id="KW-0472">Membrane</keyword>
<keyword evidence="3" id="KW-1185">Reference proteome</keyword>
<sequence length="709" mass="76786">MAAVDSTQRTPAFRQVLVEALREEASVWLLVVKTLIAFFLTGWIAMRLALPSPSSAMLTTIIVANRQSGMVLAKSFYRGIGTVVGTLVAIVIVSAFAQQRVLFLLSLSVWIGLCTAGATLYRNFKSYAFVLAGYGTALVAVPVINAPLNVFDSAWARMSEVLLGLLMSGVVSEAVFPARMRDVMRRTGREQFTDFIAFVRGAVGGVVPREAMENAHLRFVRAAVTLEDLRSSVVFEDVETRARSNHLRLFNQRFMATSTSFQSLHHLINRLKRAHRERAAAALIRLYAPLRKGLDGPLGAGLAAQALLPPLVDARKAIDADVVFLRASLADAQDLRDFDTGAALIRRFADELHDYVESAAALQSSRPFPTISAERVRFDRGNDFLGAGIAMARATLTMLALGAFWIQSAWPFGSSAMLLATVFAGLFATAPNPTRTTWIVMLGYLCGMTMAFICLFFILTQVDGFGLMAVCVFPFIAVGLVMMFTPKTASFGLGWAFGLTYLLGLNNIQVFDPAHAINDAIAQIIGLGAAAAAFVVIPPAVGSPWLRRRLMARLRGQVALAANAPLPGLRHRFESVNNDLVSQVVAQTEPGSADSRALIAWALAVHETGRAVIEMRHDMAGRDVPDALRPYLATALDRLARFYTSPDVATYVAARDAVATAISGVFEHDGQAYLLEHLSLIRMALLDSESAVAAYMPDAPLAKEIAHAP</sequence>
<evidence type="ECO:0000313" key="3">
    <source>
        <dbReference type="Proteomes" id="UP001528850"/>
    </source>
</evidence>
<name>A0ABT6BER1_9GAMM</name>
<dbReference type="EMBL" id="JARJJS010000006">
    <property type="protein sequence ID" value="MDF4026656.1"/>
    <property type="molecule type" value="Genomic_DNA"/>
</dbReference>
<feature type="transmembrane region" description="Helical" evidence="1">
    <location>
        <begin position="76"/>
        <end position="96"/>
    </location>
</feature>
<dbReference type="Proteomes" id="UP001528850">
    <property type="component" value="Unassembled WGS sequence"/>
</dbReference>
<feature type="transmembrane region" description="Helical" evidence="1">
    <location>
        <begin position="412"/>
        <end position="430"/>
    </location>
</feature>
<feature type="transmembrane region" description="Helical" evidence="1">
    <location>
        <begin position="465"/>
        <end position="484"/>
    </location>
</feature>
<accession>A0ABT6BER1</accession>